<dbReference type="PANTHER" id="PTHR10792:SF8">
    <property type="entry name" value="RIBOSOME BIOGENESIS PROTEIN RLP24-RELATED"/>
    <property type="match status" value="1"/>
</dbReference>
<dbReference type="InterPro" id="IPR000988">
    <property type="entry name" value="Ribosomal_eL24-rel_N"/>
</dbReference>
<dbReference type="OrthoDB" id="3356585at2759"/>
<feature type="region of interest" description="Disordered" evidence="6">
    <location>
        <begin position="234"/>
        <end position="268"/>
    </location>
</feature>
<dbReference type="PROSITE" id="PS01073">
    <property type="entry name" value="RIBOSOMAL_L24E"/>
    <property type="match status" value="1"/>
</dbReference>
<evidence type="ECO:0000313" key="10">
    <source>
        <dbReference type="Proteomes" id="UP000014064"/>
    </source>
</evidence>
<evidence type="ECO:0000256" key="3">
    <source>
        <dbReference type="ARBA" id="ARBA00018397"/>
    </source>
</evidence>
<name>R9A9Z8_WALI9</name>
<keyword evidence="5" id="KW-0539">Nucleus</keyword>
<evidence type="ECO:0000256" key="1">
    <source>
        <dbReference type="ARBA" id="ARBA00004123"/>
    </source>
</evidence>
<evidence type="ECO:0000259" key="8">
    <source>
        <dbReference type="SMART" id="SM00746"/>
    </source>
</evidence>
<keyword evidence="4" id="KW-0690">Ribosome biogenesis</keyword>
<dbReference type="EMBL" id="KE007246">
    <property type="protein sequence ID" value="EOQ99006.1"/>
    <property type="molecule type" value="Genomic_DNA"/>
</dbReference>
<accession>R9A9Z8</accession>
<gene>
    <name evidence="9" type="ORF">J056_002668</name>
</gene>
<evidence type="ECO:0000256" key="6">
    <source>
        <dbReference type="SAM" id="MobiDB-lite"/>
    </source>
</evidence>
<dbReference type="GO" id="GO:0005730">
    <property type="term" value="C:nucleolus"/>
    <property type="evidence" value="ECO:0007669"/>
    <property type="project" value="TreeGrafter"/>
</dbReference>
<dbReference type="Pfam" id="PF01246">
    <property type="entry name" value="Ribosomal_L24e"/>
    <property type="match status" value="1"/>
</dbReference>
<comment type="subcellular location">
    <subcellularLocation>
        <location evidence="1">Nucleus</location>
    </subcellularLocation>
</comment>
<dbReference type="Proteomes" id="UP000014064">
    <property type="component" value="Unassembled WGS sequence"/>
</dbReference>
<keyword evidence="7" id="KW-1133">Transmembrane helix</keyword>
<feature type="transmembrane region" description="Helical" evidence="7">
    <location>
        <begin position="21"/>
        <end position="38"/>
    </location>
</feature>
<dbReference type="GeneID" id="20375620"/>
<comment type="similarity">
    <text evidence="2">Belongs to the eukaryotic ribosomal protein eL24 family.</text>
</comment>
<dbReference type="KEGG" id="wic:J056_002668"/>
<organism evidence="9 10">
    <name type="scientific">Wallemia ichthyophaga (strain EXF-994 / CBS 113033)</name>
    <dbReference type="NCBI Taxonomy" id="1299270"/>
    <lineage>
        <taxon>Eukaryota</taxon>
        <taxon>Fungi</taxon>
        <taxon>Dikarya</taxon>
        <taxon>Basidiomycota</taxon>
        <taxon>Wallemiomycotina</taxon>
        <taxon>Wallemiomycetes</taxon>
        <taxon>Wallemiales</taxon>
        <taxon>Wallemiaceae</taxon>
        <taxon>Wallemia</taxon>
    </lineage>
</organism>
<dbReference type="GO" id="GO:0003735">
    <property type="term" value="F:structural constituent of ribosome"/>
    <property type="evidence" value="ECO:0007669"/>
    <property type="project" value="InterPro"/>
</dbReference>
<dbReference type="SUPFAM" id="SSF57716">
    <property type="entry name" value="Glucocorticoid receptor-like (DNA-binding domain)"/>
    <property type="match status" value="1"/>
</dbReference>
<dbReference type="Gene3D" id="2.30.170.20">
    <property type="entry name" value="Ribosomal protein L24e"/>
    <property type="match status" value="1"/>
</dbReference>
<dbReference type="CDD" id="cd00472">
    <property type="entry name" value="Ribosomal_L24e_L24"/>
    <property type="match status" value="1"/>
</dbReference>
<keyword evidence="7" id="KW-0812">Transmembrane</keyword>
<dbReference type="GO" id="GO:0042273">
    <property type="term" value="P:ribosomal large subunit biogenesis"/>
    <property type="evidence" value="ECO:0007669"/>
    <property type="project" value="TreeGrafter"/>
</dbReference>
<evidence type="ECO:0000256" key="7">
    <source>
        <dbReference type="SAM" id="Phobius"/>
    </source>
</evidence>
<dbReference type="PANTHER" id="PTHR10792">
    <property type="entry name" value="60S RIBOSOMAL PROTEIN L24"/>
    <property type="match status" value="1"/>
</dbReference>
<dbReference type="HOGENOM" id="CLU_089419_2_0_1"/>
<sequence length="268" mass="30780">MPSHYNTHARRRRNALWRKNIITAILSLILGFVLFKVLQARMSDTRPRVTHADRYSKEYKYRPAASPIVTEVLDDGTIRLRGANHHDTHARIDHCYFCSGNVYPGHGTAFVRNDSKYFRFCSSKCHKNFKMKRNPRKLRWTKAFRKAAGKEMTIDSTLEFEKRRHVPVRYNRTLVATTLKAMKRVGEIRKRREVAFWKNRMAANSQRRKLADKKEVSKSINLLPGIKASTKAAASAQTAKQKVKVPKNKSSNLASAGGSGQKMTMDMD</sequence>
<dbReference type="RefSeq" id="XP_009270208.1">
    <property type="nucleotide sequence ID" value="XM_009271933.1"/>
</dbReference>
<dbReference type="eggNOG" id="KOG1723">
    <property type="taxonomic scope" value="Eukaryota"/>
</dbReference>
<keyword evidence="7" id="KW-0472">Membrane</keyword>
<dbReference type="FunFam" id="2.30.170.20:FF:000001">
    <property type="entry name" value="probable ribosome biogenesis protein RLP24"/>
    <property type="match status" value="1"/>
</dbReference>
<evidence type="ECO:0000313" key="9">
    <source>
        <dbReference type="EMBL" id="EOQ99006.1"/>
    </source>
</evidence>
<dbReference type="InterPro" id="IPR023442">
    <property type="entry name" value="Ribosomal_eL24_CS"/>
</dbReference>
<evidence type="ECO:0000256" key="5">
    <source>
        <dbReference type="ARBA" id="ARBA00023242"/>
    </source>
</evidence>
<evidence type="ECO:0000256" key="2">
    <source>
        <dbReference type="ARBA" id="ARBA00005647"/>
    </source>
</evidence>
<protein>
    <recommendedName>
        <fullName evidence="3">Ribosome biogenesis protein RLP24</fullName>
    </recommendedName>
</protein>
<dbReference type="SMART" id="SM00746">
    <property type="entry name" value="TRASH"/>
    <property type="match status" value="1"/>
</dbReference>
<keyword evidence="10" id="KW-1185">Reference proteome</keyword>
<dbReference type="InterPro" id="IPR056366">
    <property type="entry name" value="Ribosomal_eL24"/>
</dbReference>
<proteinExistence type="inferred from homology"/>
<feature type="domain" description="TRASH" evidence="8">
    <location>
        <begin position="95"/>
        <end position="133"/>
    </location>
</feature>
<dbReference type="InterPro" id="IPR011017">
    <property type="entry name" value="TRASH_dom"/>
</dbReference>
<dbReference type="InterPro" id="IPR038630">
    <property type="entry name" value="L24e/L24_sf"/>
</dbReference>
<reference evidence="10" key="1">
    <citation type="journal article" date="2013" name="BMC Genomics">
        <title>Genome and transcriptome sequencing of the halophilic fungus Wallemia ichthyophaga: haloadaptations present and absent.</title>
        <authorList>
            <person name="Zajc J."/>
            <person name="Liu Y."/>
            <person name="Dai W."/>
            <person name="Yang Z."/>
            <person name="Hu J."/>
            <person name="Gostincar C."/>
            <person name="Gunde-Cimerman N."/>
        </authorList>
    </citation>
    <scope>NUCLEOTIDE SEQUENCE [LARGE SCALE GENOMIC DNA]</scope>
    <source>
        <strain evidence="10">EXF-994 / CBS 113033</strain>
    </source>
</reference>
<evidence type="ECO:0000256" key="4">
    <source>
        <dbReference type="ARBA" id="ARBA00022517"/>
    </source>
</evidence>
<dbReference type="AlphaFoldDB" id="R9A9Z8"/>
<dbReference type="STRING" id="1299270.R9A9Z8"/>